<dbReference type="SUPFAM" id="SSF51735">
    <property type="entry name" value="NAD(P)-binding Rossmann-fold domains"/>
    <property type="match status" value="1"/>
</dbReference>
<dbReference type="NCBIfam" id="NF004793">
    <property type="entry name" value="PRK06141.1"/>
    <property type="match status" value="1"/>
</dbReference>
<dbReference type="GO" id="GO:0019752">
    <property type="term" value="P:carboxylic acid metabolic process"/>
    <property type="evidence" value="ECO:0007669"/>
    <property type="project" value="UniProtKB-ARBA"/>
</dbReference>
<reference evidence="2 3" key="1">
    <citation type="journal article" date="2019" name="Int. J. Syst. Evol. Microbiol.">
        <title>Undibacterium piscinae sp. nov., isolated from Korean shiner intestine.</title>
        <authorList>
            <person name="Lee S.Y."/>
            <person name="Kang W."/>
            <person name="Kim P.S."/>
            <person name="Kim H.S."/>
            <person name="Sung H."/>
            <person name="Shin N.R."/>
            <person name="Whon T.W."/>
            <person name="Yun J.H."/>
            <person name="Lee J.Y."/>
            <person name="Lee J.Y."/>
            <person name="Jung M.J."/>
            <person name="Jeong Y.S."/>
            <person name="Tak E.J."/>
            <person name="Han J.E."/>
            <person name="Hyun D.W."/>
            <person name="Kang M.S."/>
            <person name="Lee K.E."/>
            <person name="Lee B.H."/>
            <person name="Bae J.W."/>
        </authorList>
    </citation>
    <scope>NUCLEOTIDE SEQUENCE [LARGE SCALE GENOMIC DNA]</scope>
    <source>
        <strain evidence="2 3">S11R28</strain>
    </source>
</reference>
<dbReference type="KEGG" id="upi:EJG51_008455"/>
<gene>
    <name evidence="2" type="ORF">EJG51_008455</name>
</gene>
<dbReference type="InterPro" id="IPR036291">
    <property type="entry name" value="NAD(P)-bd_dom_sf"/>
</dbReference>
<dbReference type="InterPro" id="IPR003462">
    <property type="entry name" value="ODC_Mu_crystall"/>
</dbReference>
<sequence length="312" mass="33699">MKLIDADQVNRSLQFPALIAALDQGFAQDFGMPQRQVFSLSPDPAKHDGFAVLPAWNQDVIGVKAFTYFPDNAAQGYASLYSKILLFSREHGVPLAMVDGTSVTYWRTAAVSALASRYLSRSDSRKLLLLGTGKLAMPLVLAHLAVRQITQVFLWGRNAVKVAELKQRLTLLLPQHEFVVVEDLAACAGQADIIVSATGSPAPVLSGAWIAAGTHVDLLGNHSPKGRECDSELIQKSSVFVDSLQNVLNEAGELLIPIQEGVFDPSQIRAELADLCRKQVTGRSTAQEITLFKSVGTALSDLIAAHLVLKSQ</sequence>
<proteinExistence type="inferred from homology"/>
<dbReference type="Pfam" id="PF02423">
    <property type="entry name" value="OCD_Mu_crystall"/>
    <property type="match status" value="1"/>
</dbReference>
<protein>
    <submittedName>
        <fullName evidence="2">Ornithine cyclodeaminase family protein</fullName>
    </submittedName>
</protein>
<name>A0A6M4A3I8_9BURK</name>
<dbReference type="FunFam" id="3.40.50.720:FF:000311">
    <property type="entry name" value="Ornithine cyclodeaminase"/>
    <property type="match status" value="1"/>
</dbReference>
<accession>A0A6M4A3I8</accession>
<dbReference type="GO" id="GO:0016491">
    <property type="term" value="F:oxidoreductase activity"/>
    <property type="evidence" value="ECO:0007669"/>
    <property type="project" value="UniProtKB-ARBA"/>
</dbReference>
<dbReference type="OrthoDB" id="5293744at2"/>
<evidence type="ECO:0000313" key="3">
    <source>
        <dbReference type="Proteomes" id="UP000274350"/>
    </source>
</evidence>
<dbReference type="PIRSF" id="PIRSF001439">
    <property type="entry name" value="CryM"/>
    <property type="match status" value="1"/>
</dbReference>
<dbReference type="GO" id="GO:0005737">
    <property type="term" value="C:cytoplasm"/>
    <property type="evidence" value="ECO:0007669"/>
    <property type="project" value="TreeGrafter"/>
</dbReference>
<dbReference type="PANTHER" id="PTHR13812">
    <property type="entry name" value="KETIMINE REDUCTASE MU-CRYSTALLIN"/>
    <property type="match status" value="1"/>
</dbReference>
<dbReference type="Gene3D" id="3.40.50.720">
    <property type="entry name" value="NAD(P)-binding Rossmann-like Domain"/>
    <property type="match status" value="1"/>
</dbReference>
<dbReference type="InterPro" id="IPR023401">
    <property type="entry name" value="ODC_N"/>
</dbReference>
<keyword evidence="3" id="KW-1185">Reference proteome</keyword>
<dbReference type="PANTHER" id="PTHR13812:SF19">
    <property type="entry name" value="KETIMINE REDUCTASE MU-CRYSTALLIN"/>
    <property type="match status" value="1"/>
</dbReference>
<dbReference type="Proteomes" id="UP000274350">
    <property type="component" value="Chromosome"/>
</dbReference>
<dbReference type="EMBL" id="CP051152">
    <property type="protein sequence ID" value="QJQ05876.1"/>
    <property type="molecule type" value="Genomic_DNA"/>
</dbReference>
<comment type="similarity">
    <text evidence="1">Belongs to the ornithine cyclodeaminase/mu-crystallin family.</text>
</comment>
<evidence type="ECO:0000313" key="2">
    <source>
        <dbReference type="EMBL" id="QJQ05876.1"/>
    </source>
</evidence>
<dbReference type="AlphaFoldDB" id="A0A6M4A3I8"/>
<evidence type="ECO:0000256" key="1">
    <source>
        <dbReference type="ARBA" id="ARBA00008903"/>
    </source>
</evidence>
<organism evidence="2 3">
    <name type="scientific">Undibacterium piscinae</name>
    <dbReference type="NCBI Taxonomy" id="2495591"/>
    <lineage>
        <taxon>Bacteria</taxon>
        <taxon>Pseudomonadati</taxon>
        <taxon>Pseudomonadota</taxon>
        <taxon>Betaproteobacteria</taxon>
        <taxon>Burkholderiales</taxon>
        <taxon>Oxalobacteraceae</taxon>
        <taxon>Undibacterium</taxon>
    </lineage>
</organism>
<dbReference type="Gene3D" id="3.30.1780.10">
    <property type="entry name" value="ornithine cyclodeaminase, domain 1"/>
    <property type="match status" value="1"/>
</dbReference>